<dbReference type="GO" id="GO:0032543">
    <property type="term" value="P:mitochondrial translation"/>
    <property type="evidence" value="ECO:0007669"/>
    <property type="project" value="TreeGrafter"/>
</dbReference>
<name>A0A0A8LBV1_9SACH</name>
<dbReference type="OrthoDB" id="10052321at2759"/>
<proteinExistence type="predicted"/>
<dbReference type="Proteomes" id="UP000031516">
    <property type="component" value="Unassembled WGS sequence"/>
</dbReference>
<dbReference type="AlphaFoldDB" id="A0A0A8LBV1"/>
<protein>
    <submittedName>
        <fullName evidence="1">WGS project CCBQ000000000 data, contig 00058</fullName>
    </submittedName>
</protein>
<dbReference type="PANTHER" id="PTHR28158:SF1">
    <property type="entry name" value="SMALL RIBOSOMAL SUBUNIT PROTEIN MS45"/>
    <property type="match status" value="1"/>
</dbReference>
<sequence length="316" mass="36314">MLGRSGAQFQLQQVRYVSKRVIAYPPYPFELLNNKNRKIRHDSNLKFTMRQFLGPRNFKGEYIYNRYYAPPQNHEPKYVTPDLERGQALRDPVTGATLKYTNDKNVVPAGGEKFLLSKRRPLEIYEKVQIEKLSAQEVSRAYGLKVPRIEAIVKLVDIEKKLELHVSYLQNRVQPQQKIMADTMFKMFPVFKQANNENLSEIPIPSKALSSRFLTIAESQPFGPIDAAKVLELEPAAVTLEKLSTEGEHAIGHDKFVSHKNKKKVVYGEVLEGERSKLKFVHKTVGKVGFRYGSGNRDNRKDRKIGYDELGKMVYL</sequence>
<comment type="caution">
    <text evidence="1">The sequence shown here is derived from an EMBL/GenBank/DDBJ whole genome shotgun (WGS) entry which is preliminary data.</text>
</comment>
<organism evidence="1 2">
    <name type="scientific">Kluyveromyces dobzhanskii CBS 2104</name>
    <dbReference type="NCBI Taxonomy" id="1427455"/>
    <lineage>
        <taxon>Eukaryota</taxon>
        <taxon>Fungi</taxon>
        <taxon>Dikarya</taxon>
        <taxon>Ascomycota</taxon>
        <taxon>Saccharomycotina</taxon>
        <taxon>Saccharomycetes</taxon>
        <taxon>Saccharomycetales</taxon>
        <taxon>Saccharomycetaceae</taxon>
        <taxon>Kluyveromyces</taxon>
    </lineage>
</organism>
<dbReference type="EMBL" id="CCBQ010000047">
    <property type="protein sequence ID" value="CDO96385.1"/>
    <property type="molecule type" value="Genomic_DNA"/>
</dbReference>
<dbReference type="GO" id="GO:0003735">
    <property type="term" value="F:structural constituent of ribosome"/>
    <property type="evidence" value="ECO:0007669"/>
    <property type="project" value="TreeGrafter"/>
</dbReference>
<evidence type="ECO:0000313" key="2">
    <source>
        <dbReference type="Proteomes" id="UP000031516"/>
    </source>
</evidence>
<reference evidence="1 2" key="1">
    <citation type="submission" date="2014-03" db="EMBL/GenBank/DDBJ databases">
        <title>The genome of Kluyveromyces dobzhanskii.</title>
        <authorList>
            <person name="Nystedt B."/>
            <person name="Astrom S."/>
        </authorList>
    </citation>
    <scope>NUCLEOTIDE SEQUENCE [LARGE SCALE GENOMIC DNA]</scope>
    <source>
        <strain evidence="1 2">CBS 2104</strain>
    </source>
</reference>
<dbReference type="GO" id="GO:0005763">
    <property type="term" value="C:mitochondrial small ribosomal subunit"/>
    <property type="evidence" value="ECO:0007669"/>
    <property type="project" value="TreeGrafter"/>
</dbReference>
<keyword evidence="2" id="KW-1185">Reference proteome</keyword>
<dbReference type="InterPro" id="IPR021036">
    <property type="entry name" value="Ribosomal_mS45"/>
</dbReference>
<dbReference type="PANTHER" id="PTHR28158">
    <property type="entry name" value="37S RIBOSOMAL PROTEIN S35, MITOCHONDRIAL"/>
    <property type="match status" value="1"/>
</dbReference>
<evidence type="ECO:0000313" key="1">
    <source>
        <dbReference type="EMBL" id="CDO96385.1"/>
    </source>
</evidence>
<dbReference type="Pfam" id="PF12298">
    <property type="entry name" value="Bot1p"/>
    <property type="match status" value="1"/>
</dbReference>
<accession>A0A0A8LBV1</accession>
<gene>
    <name evidence="1" type="ORF">KLDO_g4590</name>
</gene>